<dbReference type="EMBL" id="SHLC01000001">
    <property type="protein sequence ID" value="RZU65621.1"/>
    <property type="molecule type" value="Genomic_DNA"/>
</dbReference>
<evidence type="ECO:0000256" key="1">
    <source>
        <dbReference type="SAM" id="Phobius"/>
    </source>
</evidence>
<protein>
    <recommendedName>
        <fullName evidence="4">Heavy-metal-associated domain-containing protein</fullName>
    </recommendedName>
</protein>
<keyword evidence="1" id="KW-0472">Membrane</keyword>
<reference evidence="2 3" key="1">
    <citation type="submission" date="2019-02" db="EMBL/GenBank/DDBJ databases">
        <title>Sequencing the genomes of 1000 actinobacteria strains.</title>
        <authorList>
            <person name="Klenk H.-P."/>
        </authorList>
    </citation>
    <scope>NUCLEOTIDE SEQUENCE [LARGE SCALE GENOMIC DNA]</scope>
    <source>
        <strain evidence="2 3">DSM 18319</strain>
    </source>
</reference>
<dbReference type="Proteomes" id="UP000291483">
    <property type="component" value="Unassembled WGS sequence"/>
</dbReference>
<name>A0A4Q8ANA8_9MICO</name>
<keyword evidence="1" id="KW-1133">Transmembrane helix</keyword>
<evidence type="ECO:0000313" key="3">
    <source>
        <dbReference type="Proteomes" id="UP000291483"/>
    </source>
</evidence>
<dbReference type="AlphaFoldDB" id="A0A4Q8ANA8"/>
<evidence type="ECO:0008006" key="4">
    <source>
        <dbReference type="Google" id="ProtNLM"/>
    </source>
</evidence>
<organism evidence="2 3">
    <name type="scientific">Microterricola gilva</name>
    <dbReference type="NCBI Taxonomy" id="393267"/>
    <lineage>
        <taxon>Bacteria</taxon>
        <taxon>Bacillati</taxon>
        <taxon>Actinomycetota</taxon>
        <taxon>Actinomycetes</taxon>
        <taxon>Micrococcales</taxon>
        <taxon>Microbacteriaceae</taxon>
        <taxon>Microterricola</taxon>
    </lineage>
</organism>
<comment type="caution">
    <text evidence="2">The sequence shown here is derived from an EMBL/GenBank/DDBJ whole genome shotgun (WGS) entry which is preliminary data.</text>
</comment>
<accession>A0A4Q8ANA8</accession>
<sequence length="329" mass="33708">MRGSAAPCGVGGMNTGARLALYGLGLVVVFGGAFGIAGAIVPDGAVAGWEKGTEMNGHDEGHSSAGTAPATAAASAVRGLASESGGYLLSPVSAPRSVGESGILSFQIYDSHGAPVTEYTNSHERDLHLIVVRADGSQFRHVHPVLESSTGTWSIPWEWADAGSYRVFTDFTPAGADASALTLTSTVHVSGPFTAMTPQPTRTHLVDGFTVSVAGELMAGSSSELTISVARDGEPVRQLEPYLGAFGHLVALREGDLAFLHVHADGDDPAVDETAGPTIVFAADAPTAGRYLLYLDFKVDGAVHTAEFVLDAASSAVPADAGNAPRSGH</sequence>
<keyword evidence="3" id="KW-1185">Reference proteome</keyword>
<feature type="transmembrane region" description="Helical" evidence="1">
    <location>
        <begin position="20"/>
        <end position="41"/>
    </location>
</feature>
<keyword evidence="1" id="KW-0812">Transmembrane</keyword>
<gene>
    <name evidence="2" type="ORF">EV379_1955</name>
</gene>
<proteinExistence type="predicted"/>
<evidence type="ECO:0000313" key="2">
    <source>
        <dbReference type="EMBL" id="RZU65621.1"/>
    </source>
</evidence>